<keyword evidence="1" id="KW-1133">Transmembrane helix</keyword>
<gene>
    <name evidence="3" type="ORF">HEB29_005676</name>
    <name evidence="2" type="ORF">Sfulv_60230</name>
</gene>
<evidence type="ECO:0000313" key="3">
    <source>
        <dbReference type="EMBL" id="NYE44665.1"/>
    </source>
</evidence>
<accession>A0A7J0CFC7</accession>
<proteinExistence type="predicted"/>
<organism evidence="2 4">
    <name type="scientific">Streptomyces fulvorobeus</name>
    <dbReference type="NCBI Taxonomy" id="284028"/>
    <lineage>
        <taxon>Bacteria</taxon>
        <taxon>Bacillati</taxon>
        <taxon>Actinomycetota</taxon>
        <taxon>Actinomycetes</taxon>
        <taxon>Kitasatosporales</taxon>
        <taxon>Streptomycetaceae</taxon>
        <taxon>Streptomyces</taxon>
    </lineage>
</organism>
<protein>
    <submittedName>
        <fullName evidence="3">Anti-sigma factor RsiW</fullName>
    </submittedName>
</protein>
<keyword evidence="1" id="KW-0812">Transmembrane</keyword>
<name>A0A7J0CFC7_9ACTN</name>
<evidence type="ECO:0000256" key="1">
    <source>
        <dbReference type="SAM" id="Phobius"/>
    </source>
</evidence>
<dbReference type="RefSeq" id="WP_173317297.1">
    <property type="nucleotide sequence ID" value="NZ_BAAAUE010000005.1"/>
</dbReference>
<comment type="caution">
    <text evidence="2">The sequence shown here is derived from an EMBL/GenBank/DDBJ whole genome shotgun (WGS) entry which is preliminary data.</text>
</comment>
<reference evidence="2 4" key="1">
    <citation type="submission" date="2020-05" db="EMBL/GenBank/DDBJ databases">
        <title>Whole genome shotgun sequence of Streptomyces fulvorobeus NBRC 15897.</title>
        <authorList>
            <person name="Komaki H."/>
            <person name="Tamura T."/>
        </authorList>
    </citation>
    <scope>NUCLEOTIDE SEQUENCE [LARGE SCALE GENOMIC DNA]</scope>
    <source>
        <strain evidence="2 4">NBRC 15897</strain>
    </source>
</reference>
<evidence type="ECO:0000313" key="4">
    <source>
        <dbReference type="Proteomes" id="UP000498980"/>
    </source>
</evidence>
<dbReference type="EMBL" id="JACCCF010000001">
    <property type="protein sequence ID" value="NYE44665.1"/>
    <property type="molecule type" value="Genomic_DNA"/>
</dbReference>
<evidence type="ECO:0000313" key="5">
    <source>
        <dbReference type="Proteomes" id="UP000530403"/>
    </source>
</evidence>
<sequence length="224" mass="23604">MAGLVNQKCVTYRPVLTERLLLGVALTEELCEHLDRCPECSREMSEISDVVRTLRRADPLPSRATPVVAATGGRPSVALGDRIRRDIAGAVAGRHRIRRRITLGVAAAAFVAAAAVAVPLTTQQDPAPASTVALARQGHMVTGPGGTEVPVVLSGLRSGEIYRMMTVNADGVRSPGGSVRAPSTAQVSTRMVTAMHRDTITALIVEDDEGRVVAHLPVTPLPLA</sequence>
<dbReference type="AlphaFoldDB" id="A0A7J0CFC7"/>
<keyword evidence="4" id="KW-1185">Reference proteome</keyword>
<feature type="transmembrane region" description="Helical" evidence="1">
    <location>
        <begin position="101"/>
        <end position="120"/>
    </location>
</feature>
<reference evidence="3 5" key="2">
    <citation type="submission" date="2020-07" db="EMBL/GenBank/DDBJ databases">
        <title>Sequencing the genomes of 1000 actinobacteria strains.</title>
        <authorList>
            <person name="Klenk H.-P."/>
        </authorList>
    </citation>
    <scope>NUCLEOTIDE SEQUENCE [LARGE SCALE GENOMIC DNA]</scope>
    <source>
        <strain evidence="3 5">DSM 41455</strain>
    </source>
</reference>
<dbReference type="Proteomes" id="UP000530403">
    <property type="component" value="Unassembled WGS sequence"/>
</dbReference>
<dbReference type="EMBL" id="BLWC01000001">
    <property type="protein sequence ID" value="GFN01213.1"/>
    <property type="molecule type" value="Genomic_DNA"/>
</dbReference>
<dbReference type="Proteomes" id="UP000498980">
    <property type="component" value="Unassembled WGS sequence"/>
</dbReference>
<keyword evidence="1" id="KW-0472">Membrane</keyword>
<evidence type="ECO:0000313" key="2">
    <source>
        <dbReference type="EMBL" id="GFN01213.1"/>
    </source>
</evidence>